<evidence type="ECO:0000256" key="2">
    <source>
        <dbReference type="ARBA" id="ARBA00023125"/>
    </source>
</evidence>
<dbReference type="Proteomes" id="UP000182517">
    <property type="component" value="Chromosome"/>
</dbReference>
<dbReference type="STRING" id="1842532.A7E78_03860"/>
<proteinExistence type="inferred from homology"/>
<dbReference type="CDD" id="cd01184">
    <property type="entry name" value="INT_C_like_1"/>
    <property type="match status" value="1"/>
</dbReference>
<dbReference type="EMBL" id="CP015519">
    <property type="protein sequence ID" value="APG27043.1"/>
    <property type="molecule type" value="Genomic_DNA"/>
</dbReference>
<dbReference type="SUPFAM" id="SSF56349">
    <property type="entry name" value="DNA breaking-rejoining enzymes"/>
    <property type="match status" value="1"/>
</dbReference>
<dbReference type="InterPro" id="IPR011010">
    <property type="entry name" value="DNA_brk_join_enz"/>
</dbReference>
<evidence type="ECO:0000256" key="1">
    <source>
        <dbReference type="ARBA" id="ARBA00008857"/>
    </source>
</evidence>
<protein>
    <recommendedName>
        <fullName evidence="4">Tyr recombinase domain-containing protein</fullName>
    </recommendedName>
</protein>
<keyword evidence="2" id="KW-0238">DNA-binding</keyword>
<evidence type="ECO:0000259" key="4">
    <source>
        <dbReference type="Pfam" id="PF00589"/>
    </source>
</evidence>
<evidence type="ECO:0000313" key="5">
    <source>
        <dbReference type="EMBL" id="APG27043.1"/>
    </source>
</evidence>
<reference evidence="5 6" key="1">
    <citation type="journal article" date="2017" name="Genome Announc.">
        <title>Complete Genome Sequences of Two Acetylene-Fermenting Pelobacter acetylenicus Strains.</title>
        <authorList>
            <person name="Sutton J.M."/>
            <person name="Baesman S.M."/>
            <person name="Fierst J.L."/>
            <person name="Poret-Peterson A.T."/>
            <person name="Oremland R.S."/>
            <person name="Dunlap D.S."/>
            <person name="Akob D.M."/>
        </authorList>
    </citation>
    <scope>NUCLEOTIDE SEQUENCE [LARGE SCALE GENOMIC DNA]</scope>
    <source>
        <strain evidence="5 6">SFB93</strain>
    </source>
</reference>
<organism evidence="5 6">
    <name type="scientific">Syntrophotalea acetylenivorans</name>
    <dbReference type="NCBI Taxonomy" id="1842532"/>
    <lineage>
        <taxon>Bacteria</taxon>
        <taxon>Pseudomonadati</taxon>
        <taxon>Thermodesulfobacteriota</taxon>
        <taxon>Desulfuromonadia</taxon>
        <taxon>Desulfuromonadales</taxon>
        <taxon>Syntrophotaleaceae</taxon>
        <taxon>Syntrophotalea</taxon>
    </lineage>
</organism>
<dbReference type="PANTHER" id="PTHR30349">
    <property type="entry name" value="PHAGE INTEGRASE-RELATED"/>
    <property type="match status" value="1"/>
</dbReference>
<keyword evidence="6" id="KW-1185">Reference proteome</keyword>
<dbReference type="AlphaFoldDB" id="A0A1L3GM85"/>
<evidence type="ECO:0000313" key="6">
    <source>
        <dbReference type="Proteomes" id="UP000182517"/>
    </source>
</evidence>
<comment type="similarity">
    <text evidence="1">Belongs to the 'phage' integrase family.</text>
</comment>
<dbReference type="GO" id="GO:0015074">
    <property type="term" value="P:DNA integration"/>
    <property type="evidence" value="ECO:0007669"/>
    <property type="project" value="InterPro"/>
</dbReference>
<dbReference type="InterPro" id="IPR013762">
    <property type="entry name" value="Integrase-like_cat_sf"/>
</dbReference>
<feature type="domain" description="Tyr recombinase" evidence="4">
    <location>
        <begin position="306"/>
        <end position="453"/>
    </location>
</feature>
<dbReference type="KEGG" id="pef:A7E78_03860"/>
<keyword evidence="3" id="KW-0233">DNA recombination</keyword>
<evidence type="ECO:0000256" key="3">
    <source>
        <dbReference type="ARBA" id="ARBA00023172"/>
    </source>
</evidence>
<sequence length="494" mass="57760">MRTRDISIAQKRARQLWVLMEASDYKMKDSDREFQEANEGRKLLKEYLIADMGSDDESYLRDYDEELTVEAFVGGLTPEGIDLLNKELDDWNDLPQSRKDTVLEELKVKAIPSLPDISELQPEQSATEKNRLSTELVSDKVKEFLECHFERKDRLGKSAPDETIKEYVGIFREFILIVGNDLKCCDLSRKVIRNYEKAVWGIPTNHTRKSKYKNKSINEILNMDIPSEDKRKPGTINKHVMRVKQFLRWADLEGYVLNDMEKFLQYAPDYIKANEKKDPFTDDELRLLFNNEVYENGKFKKPSRYWLPLLALFTGARGEELAQLYTDDIEKYNGTDVYVIRLRENEERNQGLKNETAPRVLPIHSKLISLGFLDYVKSRPKEEMLFGELKNKNGKNYKGFGNNFNRKNEYGWKWKCGVTSEKTSFHSFRHNVVDFFANSNISDRVACAIVGHKFKGSFLVENYIKDVGPLVMQKAINKLSFRSVDWKKIKKLKW</sequence>
<dbReference type="GO" id="GO:0006310">
    <property type="term" value="P:DNA recombination"/>
    <property type="evidence" value="ECO:0007669"/>
    <property type="project" value="UniProtKB-KW"/>
</dbReference>
<dbReference type="InterPro" id="IPR002104">
    <property type="entry name" value="Integrase_catalytic"/>
</dbReference>
<gene>
    <name evidence="5" type="ORF">A7E78_03860</name>
</gene>
<dbReference type="GO" id="GO:0003677">
    <property type="term" value="F:DNA binding"/>
    <property type="evidence" value="ECO:0007669"/>
    <property type="project" value="UniProtKB-KW"/>
</dbReference>
<name>A0A1L3GM85_9BACT</name>
<dbReference type="Gene3D" id="1.10.443.10">
    <property type="entry name" value="Intergrase catalytic core"/>
    <property type="match status" value="1"/>
</dbReference>
<dbReference type="InterPro" id="IPR050090">
    <property type="entry name" value="Tyrosine_recombinase_XerCD"/>
</dbReference>
<dbReference type="Pfam" id="PF00589">
    <property type="entry name" value="Phage_integrase"/>
    <property type="match status" value="1"/>
</dbReference>
<accession>A0A1L3GM85</accession>
<dbReference type="PANTHER" id="PTHR30349:SF41">
    <property type="entry name" value="INTEGRASE_RECOMBINASE PROTEIN MJ0367-RELATED"/>
    <property type="match status" value="1"/>
</dbReference>